<protein>
    <submittedName>
        <fullName evidence="3">Lactoylglutathione lyase</fullName>
    </submittedName>
</protein>
<dbReference type="PANTHER" id="PTHR43048">
    <property type="entry name" value="METHYLMALONYL-COA EPIMERASE"/>
    <property type="match status" value="1"/>
</dbReference>
<name>A0ABQ5JML1_9LACO</name>
<keyword evidence="1" id="KW-0479">Metal-binding</keyword>
<proteinExistence type="predicted"/>
<evidence type="ECO:0000259" key="2">
    <source>
        <dbReference type="PROSITE" id="PS51819"/>
    </source>
</evidence>
<dbReference type="Gene3D" id="3.10.180.10">
    <property type="entry name" value="2,3-Dihydroxybiphenyl 1,2-Dioxygenase, domain 1"/>
    <property type="match status" value="1"/>
</dbReference>
<organism evidence="3 4">
    <name type="scientific">Furfurilactobacillus curtus</name>
    <dbReference type="NCBI Taxonomy" id="1746200"/>
    <lineage>
        <taxon>Bacteria</taxon>
        <taxon>Bacillati</taxon>
        <taxon>Bacillota</taxon>
        <taxon>Bacilli</taxon>
        <taxon>Lactobacillales</taxon>
        <taxon>Lactobacillaceae</taxon>
        <taxon>Furfurilactobacillus</taxon>
    </lineage>
</organism>
<dbReference type="PROSITE" id="PS51819">
    <property type="entry name" value="VOC"/>
    <property type="match status" value="1"/>
</dbReference>
<dbReference type="GO" id="GO:0016829">
    <property type="term" value="F:lyase activity"/>
    <property type="evidence" value="ECO:0007669"/>
    <property type="project" value="UniProtKB-KW"/>
</dbReference>
<dbReference type="Proteomes" id="UP001628078">
    <property type="component" value="Unassembled WGS sequence"/>
</dbReference>
<dbReference type="PANTHER" id="PTHR43048:SF3">
    <property type="entry name" value="METHYLMALONYL-COA EPIMERASE, MITOCHONDRIAL"/>
    <property type="match status" value="1"/>
</dbReference>
<comment type="caution">
    <text evidence="3">The sequence shown here is derived from an EMBL/GenBank/DDBJ whole genome shotgun (WGS) entry which is preliminary data.</text>
</comment>
<evidence type="ECO:0000313" key="3">
    <source>
        <dbReference type="EMBL" id="GKT05748.1"/>
    </source>
</evidence>
<reference evidence="3 4" key="1">
    <citation type="submission" date="2022-03" db="EMBL/GenBank/DDBJ databases">
        <title>Draft genome sequence of Furfurilactobacillus curtus JCM 31185.</title>
        <authorList>
            <person name="Suzuki S."/>
            <person name="Endo A."/>
            <person name="Kajikawa A."/>
        </authorList>
    </citation>
    <scope>NUCLEOTIDE SEQUENCE [LARGE SCALE GENOMIC DNA]</scope>
    <source>
        <strain evidence="3 4">JCM 31185</strain>
    </source>
</reference>
<gene>
    <name evidence="3" type="primary">gloA2</name>
    <name evidence="3" type="ORF">JCM31185_10360</name>
</gene>
<dbReference type="RefSeq" id="WP_407883246.1">
    <property type="nucleotide sequence ID" value="NZ_BQXO01000002.1"/>
</dbReference>
<dbReference type="InterPro" id="IPR051785">
    <property type="entry name" value="MMCE/EMCE_epimerase"/>
</dbReference>
<dbReference type="InterPro" id="IPR037523">
    <property type="entry name" value="VOC_core"/>
</dbReference>
<feature type="domain" description="VOC" evidence="2">
    <location>
        <begin position="9"/>
        <end position="127"/>
    </location>
</feature>
<accession>A0ABQ5JML1</accession>
<keyword evidence="4" id="KW-1185">Reference proteome</keyword>
<evidence type="ECO:0000313" key="4">
    <source>
        <dbReference type="Proteomes" id="UP001628078"/>
    </source>
</evidence>
<evidence type="ECO:0000256" key="1">
    <source>
        <dbReference type="ARBA" id="ARBA00022723"/>
    </source>
</evidence>
<dbReference type="EMBL" id="BQXO01000002">
    <property type="protein sequence ID" value="GKT05748.1"/>
    <property type="molecule type" value="Genomic_DNA"/>
</dbReference>
<dbReference type="CDD" id="cd06587">
    <property type="entry name" value="VOC"/>
    <property type="match status" value="1"/>
</dbReference>
<dbReference type="InterPro" id="IPR029068">
    <property type="entry name" value="Glyas_Bleomycin-R_OHBP_Dase"/>
</dbReference>
<dbReference type="Pfam" id="PF13669">
    <property type="entry name" value="Glyoxalase_4"/>
    <property type="match status" value="1"/>
</dbReference>
<dbReference type="SUPFAM" id="SSF54593">
    <property type="entry name" value="Glyoxalase/Bleomycin resistance protein/Dihydroxybiphenyl dioxygenase"/>
    <property type="match status" value="1"/>
</dbReference>
<sequence>MSLTDYVDDVQHIGIPTTDLTQSIAFWSSLGFTKVGQFKNGEGQVAFMRLNHLTIETWTMAETPMRPGAINHISLNTTDADKTFATVKAAAFKLIDQHVQSLPFWEHGIKYFNIEGPNGEIVEFCEIVKG</sequence>
<keyword evidence="3" id="KW-0456">Lyase</keyword>